<dbReference type="VEuPathDB" id="AmoebaDB:KM1_165870"/>
<dbReference type="PROSITE" id="PS01129">
    <property type="entry name" value="PSI_RLU"/>
    <property type="match status" value="1"/>
</dbReference>
<gene>
    <name evidence="5" type="ORF">CL6EHI_037220</name>
</gene>
<dbReference type="InterPro" id="IPR050188">
    <property type="entry name" value="RluA_PseudoU_synthase"/>
</dbReference>
<dbReference type="VEuPathDB" id="AmoebaDB:EHI_037220"/>
<feature type="domain" description="Pseudouridine synthase RsuA/RluA-like" evidence="4">
    <location>
        <begin position="154"/>
        <end position="303"/>
    </location>
</feature>
<dbReference type="Pfam" id="PF00849">
    <property type="entry name" value="PseudoU_synth_2"/>
    <property type="match status" value="1"/>
</dbReference>
<dbReference type="VEuPathDB" id="AmoebaDB:EHI5A_129040"/>
<proteinExistence type="inferred from homology"/>
<name>A0A5K1URA5_ENTHI</name>
<dbReference type="Proteomes" id="UP000078387">
    <property type="component" value="Unassembled WGS sequence"/>
</dbReference>
<dbReference type="Gene3D" id="3.30.2350.10">
    <property type="entry name" value="Pseudouridine synthase"/>
    <property type="match status" value="1"/>
</dbReference>
<dbReference type="OMA" id="THKHEPP"/>
<dbReference type="FunFam" id="3.30.2350.10:FF:000038">
    <property type="entry name" value="Ribosomal pseudouridine synthase"/>
    <property type="match status" value="1"/>
</dbReference>
<evidence type="ECO:0000313" key="5">
    <source>
        <dbReference type="EMBL" id="GAT97562.1"/>
    </source>
</evidence>
<comment type="caution">
    <text evidence="5">The sequence shown here is derived from an EMBL/GenBank/DDBJ whole genome shotgun (WGS) entry which is preliminary data.</text>
</comment>
<dbReference type="GO" id="GO:0000455">
    <property type="term" value="P:enzyme-directed rRNA pseudouridine synthesis"/>
    <property type="evidence" value="ECO:0007669"/>
    <property type="project" value="TreeGrafter"/>
</dbReference>
<comment type="catalytic activity">
    <reaction evidence="3">
        <text>a uridine in RNA = a pseudouridine in RNA</text>
        <dbReference type="Rhea" id="RHEA:48348"/>
        <dbReference type="Rhea" id="RHEA-COMP:12068"/>
        <dbReference type="Rhea" id="RHEA-COMP:12069"/>
        <dbReference type="ChEBI" id="CHEBI:65314"/>
        <dbReference type="ChEBI" id="CHEBI:65315"/>
    </reaction>
</comment>
<accession>A0A5K1URA5</accession>
<dbReference type="InterPro" id="IPR020103">
    <property type="entry name" value="PsdUridine_synth_cat_dom_sf"/>
</dbReference>
<evidence type="ECO:0000313" key="6">
    <source>
        <dbReference type="Proteomes" id="UP000078387"/>
    </source>
</evidence>
<dbReference type="CDD" id="cd02557">
    <property type="entry name" value="PseudoU_synth_ScRIB2"/>
    <property type="match status" value="1"/>
</dbReference>
<dbReference type="PANTHER" id="PTHR21600">
    <property type="entry name" value="MITOCHONDRIAL RNA PSEUDOURIDINE SYNTHASE"/>
    <property type="match status" value="1"/>
</dbReference>
<dbReference type="VEuPathDB" id="AmoebaDB:EHI8A_095280"/>
<dbReference type="InterPro" id="IPR006225">
    <property type="entry name" value="PsdUridine_synth_RluC/D"/>
</dbReference>
<comment type="function">
    <text evidence="3">Responsible for synthesis of pseudouridine from uracil.</text>
</comment>
<dbReference type="InterPro" id="IPR006224">
    <property type="entry name" value="PsdUridine_synth_RluA-like_CS"/>
</dbReference>
<feature type="active site" evidence="1">
    <location>
        <position position="196"/>
    </location>
</feature>
<dbReference type="EMBL" id="BDEQ01000001">
    <property type="protein sequence ID" value="GAT97562.1"/>
    <property type="molecule type" value="Genomic_DNA"/>
</dbReference>
<sequence>MNKENNKGIKKPRDENNIHYKNALIKKKQQIEEKRKKKEQEQLIKGISQEEINETTYYFENGLRRVLPYFYTFKVNAKGRWIGRTIVDVFVHEFKLCNEETTIKKIEKGLIKINNKIIEPSTIIHHHDEIEHQVHRHEPPVYCDKLTIVKETNDFIAIDKPSSIPVHPCGRYRHNTVIFILAHEGYTNLRPVHRLDRMTSGILLLAKTIQAAREFQSYMTIKKKEYLCRVRGRLEKTTVTSKIGRKRIDDKKIHVSVNEIEEDGKECHSEFNPLFYDEKTNTTVAVALLGSGRTHQIRVHLQSIHHPIVNDPIYAAQFDESKCDDEGIFETQYGGTIQWKIEEGCIECEHLKGDPIQYGIYLHAWRYVIDDEIFETKLPYWAQPNVDISQEINEFNKNHILI</sequence>
<dbReference type="EC" id="5.4.99.-" evidence="3"/>
<protein>
    <recommendedName>
        <fullName evidence="3">Pseudouridine synthase</fullName>
        <ecNumber evidence="3">5.4.99.-</ecNumber>
    </recommendedName>
</protein>
<reference evidence="5 6" key="1">
    <citation type="submission" date="2016-05" db="EMBL/GenBank/DDBJ databases">
        <title>First whole genome sequencing of Entamoeba histolytica HM1:IMSS-clone-6.</title>
        <authorList>
            <person name="Mukherjee Avik.K."/>
            <person name="Izumyama S."/>
            <person name="Nakada-Tsukui K."/>
            <person name="Nozaki T."/>
        </authorList>
    </citation>
    <scope>NUCLEOTIDE SEQUENCE [LARGE SCALE GENOMIC DNA]</scope>
    <source>
        <strain evidence="5 6">HM1:IMSS clone 6</strain>
    </source>
</reference>
<dbReference type="GO" id="GO:0003723">
    <property type="term" value="F:RNA binding"/>
    <property type="evidence" value="ECO:0007669"/>
    <property type="project" value="UniProtKB-KW"/>
</dbReference>
<evidence type="ECO:0000256" key="2">
    <source>
        <dbReference type="PROSITE-ProRule" id="PRU00182"/>
    </source>
</evidence>
<keyword evidence="3" id="KW-0413">Isomerase</keyword>
<keyword evidence="2" id="KW-0694">RNA-binding</keyword>
<evidence type="ECO:0000256" key="1">
    <source>
        <dbReference type="PIRSR" id="PIRSR606225-1"/>
    </source>
</evidence>
<dbReference type="PROSITE" id="PS50889">
    <property type="entry name" value="S4"/>
    <property type="match status" value="1"/>
</dbReference>
<evidence type="ECO:0000256" key="3">
    <source>
        <dbReference type="RuleBase" id="RU362028"/>
    </source>
</evidence>
<comment type="similarity">
    <text evidence="3">Belongs to the pseudouridine synthase RluA family.</text>
</comment>
<dbReference type="AlphaFoldDB" id="A0A5K1URA5"/>
<dbReference type="InterPro" id="IPR006145">
    <property type="entry name" value="PsdUridine_synth_RsuA/RluA"/>
</dbReference>
<dbReference type="VEuPathDB" id="AmoebaDB:EHI7A_092020"/>
<organism evidence="5 6">
    <name type="scientific">Entamoeba histolytica</name>
    <dbReference type="NCBI Taxonomy" id="5759"/>
    <lineage>
        <taxon>Eukaryota</taxon>
        <taxon>Amoebozoa</taxon>
        <taxon>Evosea</taxon>
        <taxon>Archamoebae</taxon>
        <taxon>Mastigamoebida</taxon>
        <taxon>Entamoebidae</taxon>
        <taxon>Entamoeba</taxon>
    </lineage>
</organism>
<dbReference type="GO" id="GO:0009982">
    <property type="term" value="F:pseudouridine synthase activity"/>
    <property type="evidence" value="ECO:0007669"/>
    <property type="project" value="InterPro"/>
</dbReference>
<dbReference type="SUPFAM" id="SSF55120">
    <property type="entry name" value="Pseudouridine synthase"/>
    <property type="match status" value="1"/>
</dbReference>
<dbReference type="PANTHER" id="PTHR21600:SF40">
    <property type="entry name" value="PSEUDOURIDYLATE SYNTHASE RPUSD2"/>
    <property type="match status" value="1"/>
</dbReference>
<dbReference type="NCBIfam" id="TIGR00005">
    <property type="entry name" value="rluA_subfam"/>
    <property type="match status" value="1"/>
</dbReference>
<evidence type="ECO:0000259" key="4">
    <source>
        <dbReference type="Pfam" id="PF00849"/>
    </source>
</evidence>